<sequence>MKDRNILSLALSSLFVVSAAFATAQDSGPGAPPNVLVIQREYLKPGKSGAIHVKSEANFIKASNDAKWPTHYIAMDSLSGPTRALFIFAYDSFEAYGKDQEAQNANAKYAAALDAANLADGELLTRYDSQAFVYHPEMSLHAAVDVPHQRYWEFTSFHVKAGHDAEWNELVKMYVDGFSKFPDAHWAMFESKWGENNGGLWVIINPMRTLGEADKGMADGKAFFAAQGEGNMKHAGELAAACIESVQTNLFVVNAKESYVDAGWAKAAPEIYGQP</sequence>
<proteinExistence type="predicted"/>
<organism evidence="2">
    <name type="scientific">Telmatobacter sp. DSM 110680</name>
    <dbReference type="NCBI Taxonomy" id="3036704"/>
    <lineage>
        <taxon>Bacteria</taxon>
        <taxon>Pseudomonadati</taxon>
        <taxon>Acidobacteriota</taxon>
        <taxon>Terriglobia</taxon>
        <taxon>Terriglobales</taxon>
        <taxon>Acidobacteriaceae</taxon>
        <taxon>Telmatobacter</taxon>
    </lineage>
</organism>
<evidence type="ECO:0000313" key="2">
    <source>
        <dbReference type="EMBL" id="XBH16091.1"/>
    </source>
</evidence>
<keyword evidence="1" id="KW-0732">Signal</keyword>
<dbReference type="RefSeq" id="WP_348261322.1">
    <property type="nucleotide sequence ID" value="NZ_CP121196.1"/>
</dbReference>
<evidence type="ECO:0000256" key="1">
    <source>
        <dbReference type="SAM" id="SignalP"/>
    </source>
</evidence>
<feature type="chain" id="PRO_5043930003" evidence="1">
    <location>
        <begin position="25"/>
        <end position="275"/>
    </location>
</feature>
<name>A0AAU7DFD3_9BACT</name>
<gene>
    <name evidence="2" type="ORF">P8935_16130</name>
</gene>
<feature type="signal peptide" evidence="1">
    <location>
        <begin position="1"/>
        <end position="24"/>
    </location>
</feature>
<reference evidence="2" key="1">
    <citation type="submission" date="2023-03" db="EMBL/GenBank/DDBJ databases">
        <title>Edaphobacter sp.</title>
        <authorList>
            <person name="Huber K.J."/>
            <person name="Papendorf J."/>
            <person name="Pilke C."/>
            <person name="Bunk B."/>
            <person name="Sproeer C."/>
            <person name="Pester M."/>
        </authorList>
    </citation>
    <scope>NUCLEOTIDE SEQUENCE</scope>
    <source>
        <strain evidence="2">DSM 110680</strain>
    </source>
</reference>
<protein>
    <submittedName>
        <fullName evidence="2">Uncharacterized protein</fullName>
    </submittedName>
</protein>
<dbReference type="EMBL" id="CP121196">
    <property type="protein sequence ID" value="XBH16091.1"/>
    <property type="molecule type" value="Genomic_DNA"/>
</dbReference>
<dbReference type="AlphaFoldDB" id="A0AAU7DFD3"/>
<accession>A0AAU7DFD3</accession>